<comment type="caution">
    <text evidence="1">The sequence shown here is derived from an EMBL/GenBank/DDBJ whole genome shotgun (WGS) entry which is preliminary data.</text>
</comment>
<dbReference type="Proteomes" id="UP001501231">
    <property type="component" value="Unassembled WGS sequence"/>
</dbReference>
<sequence>MNEPSGLVPLSRFGPLDSLHGALRRRFPQMGVVSVGAPTESLTVTYRRRGPWRIRWDDGDELFIWSSGPQKDKPVGTLNHVERTALRIARPLGVATDALRC</sequence>
<evidence type="ECO:0000313" key="1">
    <source>
        <dbReference type="EMBL" id="GAA2446635.1"/>
    </source>
</evidence>
<keyword evidence="2" id="KW-1185">Reference proteome</keyword>
<gene>
    <name evidence="1" type="ORF">GCM10010191_74650</name>
</gene>
<evidence type="ECO:0000313" key="2">
    <source>
        <dbReference type="Proteomes" id="UP001501231"/>
    </source>
</evidence>
<dbReference type="EMBL" id="BAAARW010000030">
    <property type="protein sequence ID" value="GAA2446635.1"/>
    <property type="molecule type" value="Genomic_DNA"/>
</dbReference>
<organism evidence="1 2">
    <name type="scientific">Actinomadura vinacea</name>
    <dbReference type="NCBI Taxonomy" id="115336"/>
    <lineage>
        <taxon>Bacteria</taxon>
        <taxon>Bacillati</taxon>
        <taxon>Actinomycetota</taxon>
        <taxon>Actinomycetes</taxon>
        <taxon>Streptosporangiales</taxon>
        <taxon>Thermomonosporaceae</taxon>
        <taxon>Actinomadura</taxon>
    </lineage>
</organism>
<name>A0ABN3K1B5_9ACTN</name>
<protein>
    <submittedName>
        <fullName evidence="1">Uncharacterized protein</fullName>
    </submittedName>
</protein>
<reference evidence="1 2" key="1">
    <citation type="journal article" date="2019" name="Int. J. Syst. Evol. Microbiol.">
        <title>The Global Catalogue of Microorganisms (GCM) 10K type strain sequencing project: providing services to taxonomists for standard genome sequencing and annotation.</title>
        <authorList>
            <consortium name="The Broad Institute Genomics Platform"/>
            <consortium name="The Broad Institute Genome Sequencing Center for Infectious Disease"/>
            <person name="Wu L."/>
            <person name="Ma J."/>
        </authorList>
    </citation>
    <scope>NUCLEOTIDE SEQUENCE [LARGE SCALE GENOMIC DNA]</scope>
    <source>
        <strain evidence="1 2">JCM 3325</strain>
    </source>
</reference>
<accession>A0ABN3K1B5</accession>
<proteinExistence type="predicted"/>
<dbReference type="RefSeq" id="WP_344595546.1">
    <property type="nucleotide sequence ID" value="NZ_BAAARW010000030.1"/>
</dbReference>